<dbReference type="EMBL" id="JYJG01000216">
    <property type="protein sequence ID" value="KJK45317.1"/>
    <property type="molecule type" value="Genomic_DNA"/>
</dbReference>
<name>A0A0F0GTG3_LENAE</name>
<evidence type="ECO:0000313" key="1">
    <source>
        <dbReference type="EMBL" id="KJK45317.1"/>
    </source>
</evidence>
<gene>
    <name evidence="1" type="ORF">UK23_26610</name>
</gene>
<proteinExistence type="predicted"/>
<reference evidence="1 2" key="1">
    <citation type="submission" date="2015-02" db="EMBL/GenBank/DDBJ databases">
        <authorList>
            <person name="Ju K.-S."/>
            <person name="Doroghazi J.R."/>
            <person name="Metcalf W."/>
        </authorList>
    </citation>
    <scope>NUCLEOTIDE SEQUENCE [LARGE SCALE GENOMIC DNA]</scope>
    <source>
        <strain evidence="1 2">NRRL B-16140</strain>
    </source>
</reference>
<dbReference type="AlphaFoldDB" id="A0A0F0GTG3"/>
<organism evidence="1 2">
    <name type="scientific">Lentzea aerocolonigenes</name>
    <name type="common">Lechevalieria aerocolonigenes</name>
    <name type="synonym">Saccharothrix aerocolonigenes</name>
    <dbReference type="NCBI Taxonomy" id="68170"/>
    <lineage>
        <taxon>Bacteria</taxon>
        <taxon>Bacillati</taxon>
        <taxon>Actinomycetota</taxon>
        <taxon>Actinomycetes</taxon>
        <taxon>Pseudonocardiales</taxon>
        <taxon>Pseudonocardiaceae</taxon>
        <taxon>Lentzea</taxon>
    </lineage>
</organism>
<sequence>MIGVMSRDEIELLRSYADGLVLLAERWLARCRWVTGSTRGSGRLFADEPVHDERIAAIVREHVPAGAADWEISWWAPVCLPETAAAARRVLGTLPQSGTVVLLESAQDVDAWCRLIGDVLAALHPHGDCCDAEDGPTSAETWLESLLRPLLVGATAL</sequence>
<protein>
    <submittedName>
        <fullName evidence="1">Uncharacterized protein</fullName>
    </submittedName>
</protein>
<comment type="caution">
    <text evidence="1">The sequence shown here is derived from an EMBL/GenBank/DDBJ whole genome shotgun (WGS) entry which is preliminary data.</text>
</comment>
<evidence type="ECO:0000313" key="2">
    <source>
        <dbReference type="Proteomes" id="UP000033393"/>
    </source>
</evidence>
<keyword evidence="2" id="KW-1185">Reference proteome</keyword>
<accession>A0A0F0GTG3</accession>
<dbReference type="PATRIC" id="fig|68170.10.peg.6879"/>
<dbReference type="Proteomes" id="UP000033393">
    <property type="component" value="Unassembled WGS sequence"/>
</dbReference>